<dbReference type="GO" id="GO:0005886">
    <property type="term" value="C:plasma membrane"/>
    <property type="evidence" value="ECO:0007669"/>
    <property type="project" value="UniProtKB-SubCell"/>
</dbReference>
<keyword evidence="2" id="KW-0812">Transmembrane</keyword>
<dbReference type="NCBIfam" id="TIGR01845">
    <property type="entry name" value="outer_NodT"/>
    <property type="match status" value="1"/>
</dbReference>
<dbReference type="InterPro" id="IPR003423">
    <property type="entry name" value="OMP_efflux"/>
</dbReference>
<dbReference type="PANTHER" id="PTHR30203:SF33">
    <property type="entry name" value="BLR4455 PROTEIN"/>
    <property type="match status" value="1"/>
</dbReference>
<evidence type="ECO:0000256" key="2">
    <source>
        <dbReference type="RuleBase" id="RU362097"/>
    </source>
</evidence>
<dbReference type="SUPFAM" id="SSF56954">
    <property type="entry name" value="Outer membrane efflux proteins (OEP)"/>
    <property type="match status" value="1"/>
</dbReference>
<keyword evidence="5" id="KW-1185">Reference proteome</keyword>
<proteinExistence type="inferred from homology"/>
<evidence type="ECO:0000256" key="3">
    <source>
        <dbReference type="SAM" id="Coils"/>
    </source>
</evidence>
<keyword evidence="3" id="KW-0175">Coiled coil</keyword>
<reference evidence="4 5" key="1">
    <citation type="submission" date="2016-10" db="EMBL/GenBank/DDBJ databases">
        <authorList>
            <person name="de Groot N.N."/>
        </authorList>
    </citation>
    <scope>NUCLEOTIDE SEQUENCE [LARGE SCALE GENOMIC DNA]</scope>
    <source>
        <strain evidence="4 5">Nm1</strain>
    </source>
</reference>
<feature type="signal peptide" evidence="2">
    <location>
        <begin position="1"/>
        <end position="22"/>
    </location>
</feature>
<feature type="coiled-coil region" evidence="3">
    <location>
        <begin position="367"/>
        <end position="442"/>
    </location>
</feature>
<dbReference type="EMBL" id="FNOY01000061">
    <property type="protein sequence ID" value="SDY76637.1"/>
    <property type="molecule type" value="Genomic_DNA"/>
</dbReference>
<keyword evidence="2 4" id="KW-0449">Lipoprotein</keyword>
<dbReference type="RefSeq" id="WP_090415368.1">
    <property type="nucleotide sequence ID" value="NZ_FNOY01000061.1"/>
</dbReference>
<evidence type="ECO:0000313" key="5">
    <source>
        <dbReference type="Proteomes" id="UP000198640"/>
    </source>
</evidence>
<name>A0A1H3MIT7_9PROT</name>
<dbReference type="PROSITE" id="PS51257">
    <property type="entry name" value="PROKAR_LIPOPROTEIN"/>
    <property type="match status" value="1"/>
</dbReference>
<dbReference type="OrthoDB" id="9770517at2"/>
<keyword evidence="2" id="KW-0564">Palmitate</keyword>
<dbReference type="Gene3D" id="1.20.1600.10">
    <property type="entry name" value="Outer membrane efflux proteins (OEP)"/>
    <property type="match status" value="1"/>
</dbReference>
<sequence>MALLKYPAVLLLCLLSACSIKPKEFNVPVTLPTSFSISGKETLQDRWWQDFNDPALNRLIDTALQQNFNLSAAFERLKQAQAIARRAGSELIPAINATSGVSRFMSDDAATGSSTFDNFSLGLVASYELDLWGRIRAGRYAAEQDVRAFEQDIHTAAIALSAEIAHTWYQLIEQQKQLNLLNNQIVINEEYADLVEVRFRGGQATAADVFQQRQLLEGVIGDRYTARANIDVLKNRLAVLTGEAPGALEIMVSEHFPELTDLPETGLTANLIQRRPDVRRAYHRLQAANFRVAAAVADRFPRIGLSASLDTTAPDLQAFFNNWIATLAGNLVLPLVDGGRRVAEVERTRAVTEEALNLYGQSVLQSLAEVENALAQETRQRERLDSLKQQLRYLSEANDNIRIRSAYGVFDFLRVLSTLNSLQAMERTLIRAERELVDFRIQLYRSLAGGWPLAQPSAIRTIHND</sequence>
<keyword evidence="2" id="KW-0472">Membrane</keyword>
<feature type="chain" id="PRO_5011328614" evidence="2">
    <location>
        <begin position="23"/>
        <end position="465"/>
    </location>
</feature>
<dbReference type="Pfam" id="PF02321">
    <property type="entry name" value="OEP"/>
    <property type="match status" value="2"/>
</dbReference>
<dbReference type="Proteomes" id="UP000198640">
    <property type="component" value="Unassembled WGS sequence"/>
</dbReference>
<evidence type="ECO:0000256" key="1">
    <source>
        <dbReference type="ARBA" id="ARBA00007613"/>
    </source>
</evidence>
<dbReference type="AlphaFoldDB" id="A0A1H3MIT7"/>
<evidence type="ECO:0000313" key="4">
    <source>
        <dbReference type="EMBL" id="SDY76637.1"/>
    </source>
</evidence>
<organism evidence="4 5">
    <name type="scientific">Nitrosomonas halophila</name>
    <dbReference type="NCBI Taxonomy" id="44576"/>
    <lineage>
        <taxon>Bacteria</taxon>
        <taxon>Pseudomonadati</taxon>
        <taxon>Pseudomonadota</taxon>
        <taxon>Betaproteobacteria</taxon>
        <taxon>Nitrosomonadales</taxon>
        <taxon>Nitrosomonadaceae</taxon>
        <taxon>Nitrosomonas</taxon>
    </lineage>
</organism>
<accession>A0A1H3MIT7</accession>
<protein>
    <submittedName>
        <fullName evidence="4">Efflux transporter, outer membrane factor (OMF) lipoprotein, NodT family</fullName>
    </submittedName>
</protein>
<comment type="subcellular location">
    <subcellularLocation>
        <location evidence="2">Cell membrane</location>
        <topology evidence="2">Lipid-anchor</topology>
    </subcellularLocation>
</comment>
<dbReference type="PANTHER" id="PTHR30203">
    <property type="entry name" value="OUTER MEMBRANE CATION EFFLUX PROTEIN"/>
    <property type="match status" value="1"/>
</dbReference>
<keyword evidence="2" id="KW-1134">Transmembrane beta strand</keyword>
<comment type="similarity">
    <text evidence="1 2">Belongs to the outer membrane factor (OMF) (TC 1.B.17) family.</text>
</comment>
<gene>
    <name evidence="4" type="ORF">SAMN05421881_10616</name>
</gene>
<dbReference type="Gene3D" id="2.20.200.10">
    <property type="entry name" value="Outer membrane efflux proteins (OEP)"/>
    <property type="match status" value="1"/>
</dbReference>
<dbReference type="GO" id="GO:0015562">
    <property type="term" value="F:efflux transmembrane transporter activity"/>
    <property type="evidence" value="ECO:0007669"/>
    <property type="project" value="InterPro"/>
</dbReference>
<dbReference type="STRING" id="44576.SAMN05421881_10616"/>
<dbReference type="InterPro" id="IPR010131">
    <property type="entry name" value="MdtP/NodT-like"/>
</dbReference>
<keyword evidence="2" id="KW-0732">Signal</keyword>